<keyword evidence="1" id="KW-0812">Transmembrane</keyword>
<name>A0ABR6ET69_9SPHI</name>
<reference evidence="2 3" key="1">
    <citation type="submission" date="2019-11" db="EMBL/GenBank/DDBJ databases">
        <title>Description of Pedobacter sp. LMG 31462T.</title>
        <authorList>
            <person name="Carlier A."/>
            <person name="Qi S."/>
            <person name="Vandamme P."/>
        </authorList>
    </citation>
    <scope>NUCLEOTIDE SEQUENCE [LARGE SCALE GENOMIC DNA]</scope>
    <source>
        <strain evidence="2 3">LMG 31462</strain>
    </source>
</reference>
<organism evidence="2 3">
    <name type="scientific">Pedobacter gandavensis</name>
    <dbReference type="NCBI Taxonomy" id="2679963"/>
    <lineage>
        <taxon>Bacteria</taxon>
        <taxon>Pseudomonadati</taxon>
        <taxon>Bacteroidota</taxon>
        <taxon>Sphingobacteriia</taxon>
        <taxon>Sphingobacteriales</taxon>
        <taxon>Sphingobacteriaceae</taxon>
        <taxon>Pedobacter</taxon>
    </lineage>
</organism>
<dbReference type="PANTHER" id="PTHR34219:SF3">
    <property type="entry name" value="BLL7967 PROTEIN"/>
    <property type="match status" value="1"/>
</dbReference>
<dbReference type="PANTHER" id="PTHR34219">
    <property type="entry name" value="IRON-REGULATED INNER MEMBRANE PROTEIN-RELATED"/>
    <property type="match status" value="1"/>
</dbReference>
<gene>
    <name evidence="2" type="ORF">GM920_03740</name>
</gene>
<evidence type="ECO:0000313" key="2">
    <source>
        <dbReference type="EMBL" id="MBB2148019.1"/>
    </source>
</evidence>
<protein>
    <submittedName>
        <fullName evidence="2">PepSY domain-containing protein</fullName>
    </submittedName>
</protein>
<evidence type="ECO:0000313" key="3">
    <source>
        <dbReference type="Proteomes" id="UP000636110"/>
    </source>
</evidence>
<keyword evidence="1" id="KW-1133">Transmembrane helix</keyword>
<proteinExistence type="predicted"/>
<feature type="transmembrane region" description="Helical" evidence="1">
    <location>
        <begin position="334"/>
        <end position="355"/>
    </location>
</feature>
<dbReference type="PROSITE" id="PS51257">
    <property type="entry name" value="PROKAR_LIPOPROTEIN"/>
    <property type="match status" value="1"/>
</dbReference>
<accession>A0ABR6ET69</accession>
<dbReference type="Proteomes" id="UP000636110">
    <property type="component" value="Unassembled WGS sequence"/>
</dbReference>
<evidence type="ECO:0000256" key="1">
    <source>
        <dbReference type="SAM" id="Phobius"/>
    </source>
</evidence>
<comment type="caution">
    <text evidence="2">The sequence shown here is derived from an EMBL/GenBank/DDBJ whole genome shotgun (WGS) entry which is preliminary data.</text>
</comment>
<dbReference type="InterPro" id="IPR005625">
    <property type="entry name" value="PepSY-ass_TM"/>
</dbReference>
<keyword evidence="1" id="KW-0472">Membrane</keyword>
<sequence length="369" mass="42187">MTFKKINAWIHLWFGIASGIVVVILGITGCILVFEQEIRSISSPWLHAASEGRPLLPPSKLYEAVSTALPDKKVASVWYHGEAHTAHVTVNSDSTIFVDPYTAKIVAMVDHEDFFHIVEEGHFYLWLPKSIGEQIVGWGTFIFFFLLISGLILWWPKRWNKRSRDQSFKIKWKAKFKRLNYDLHNVLGFYSMIIAMLLAFTGLMMSFQWFNKGVFWVTGGTDKPRVEALSDTLQNPQTKMLVQVDKAWSKGIHELAEHNPKDIIVSFPEKASEAIYVCTDMFSGTWRDLYLDQHTLKVLPASNKKLLDENVADLIRRVNYGIHVGTIGELPTKILFFIVSLICASLPITGFIIWWGKKSKSRKKATRLI</sequence>
<dbReference type="Pfam" id="PF03929">
    <property type="entry name" value="PepSY_TM"/>
    <property type="match status" value="1"/>
</dbReference>
<dbReference type="RefSeq" id="WP_182953534.1">
    <property type="nucleotide sequence ID" value="NZ_WNXC01000001.1"/>
</dbReference>
<keyword evidence="3" id="KW-1185">Reference proteome</keyword>
<feature type="transmembrane region" description="Helical" evidence="1">
    <location>
        <begin position="135"/>
        <end position="155"/>
    </location>
</feature>
<dbReference type="EMBL" id="WNXC01000001">
    <property type="protein sequence ID" value="MBB2148019.1"/>
    <property type="molecule type" value="Genomic_DNA"/>
</dbReference>
<feature type="transmembrane region" description="Helical" evidence="1">
    <location>
        <begin position="12"/>
        <end position="34"/>
    </location>
</feature>
<feature type="transmembrane region" description="Helical" evidence="1">
    <location>
        <begin position="187"/>
        <end position="210"/>
    </location>
</feature>